<reference evidence="2 3" key="1">
    <citation type="journal article" date="2016" name="G3 (Bethesda)">
        <title>First Draft Assembly and Annotation of the Genome of a California Endemic Oak Quercus lobata Nee (Fagaceae).</title>
        <authorList>
            <person name="Sork V.L."/>
            <person name="Fitz-Gibbon S.T."/>
            <person name="Puiu D."/>
            <person name="Crepeau M."/>
            <person name="Gugger P.F."/>
            <person name="Sherman R."/>
            <person name="Stevens K."/>
            <person name="Langley C.H."/>
            <person name="Pellegrini M."/>
            <person name="Salzberg S.L."/>
        </authorList>
    </citation>
    <scope>NUCLEOTIDE SEQUENCE [LARGE SCALE GENOMIC DNA]</scope>
    <source>
        <strain evidence="2 3">cv. SW786</strain>
    </source>
</reference>
<accession>A0A7N2M360</accession>
<dbReference type="CDD" id="cd22157">
    <property type="entry name" value="F-box_AtFBW1-like"/>
    <property type="match status" value="1"/>
</dbReference>
<dbReference type="InterPro" id="IPR006527">
    <property type="entry name" value="F-box-assoc_dom_typ1"/>
</dbReference>
<dbReference type="Proteomes" id="UP000594261">
    <property type="component" value="Chromosome 7"/>
</dbReference>
<dbReference type="Pfam" id="PF07734">
    <property type="entry name" value="FBA_1"/>
    <property type="match status" value="1"/>
</dbReference>
<dbReference type="InterPro" id="IPR036047">
    <property type="entry name" value="F-box-like_dom_sf"/>
</dbReference>
<organism evidence="2 3">
    <name type="scientific">Quercus lobata</name>
    <name type="common">Valley oak</name>
    <dbReference type="NCBI Taxonomy" id="97700"/>
    <lineage>
        <taxon>Eukaryota</taxon>
        <taxon>Viridiplantae</taxon>
        <taxon>Streptophyta</taxon>
        <taxon>Embryophyta</taxon>
        <taxon>Tracheophyta</taxon>
        <taxon>Spermatophyta</taxon>
        <taxon>Magnoliopsida</taxon>
        <taxon>eudicotyledons</taxon>
        <taxon>Gunneridae</taxon>
        <taxon>Pentapetalae</taxon>
        <taxon>rosids</taxon>
        <taxon>fabids</taxon>
        <taxon>Fagales</taxon>
        <taxon>Fagaceae</taxon>
        <taxon>Quercus</taxon>
    </lineage>
</organism>
<evidence type="ECO:0000313" key="3">
    <source>
        <dbReference type="Proteomes" id="UP000594261"/>
    </source>
</evidence>
<gene>
    <name evidence="2" type="primary">LOC115951518</name>
</gene>
<dbReference type="OMA" id="GGWPREM"/>
<name>A0A7N2M360_QUELO</name>
<dbReference type="AlphaFoldDB" id="A0A7N2M360"/>
<sequence length="392" mass="46074">MSQLLLSQRLPDDLVYEILTLLPVKSLIRFRCVSKSWYCTITNHNFIMAQFDRSKSLFNNNNNDNNSAYMFFTQKKPNVYMLNITSFYRKEFCTAVYNSDRTLTEISRYQAPCCFGVAGCCRGMFYFVHEAEYKVEKENNRMYFWNPSIRKFKKVQLTPLNIHDAVVYGLAYHYQDNDYKILRIIFDPIFHQRNVKPKPAEAEIYTLSTDSWRRVVISVESSSGSKPIESVHYELKGPPCFVFFNGALHCIACSQDHKFIMYFDVNDERFREILLLQNYVDGLISRYSQHLAVFKGLLALIVFYGNSKIIHIWMMKEYGVAESWIKKSVPMKEDLWFLGITVNGELLIQKFNPFRTLAFHPASLNEEILEIPDYKCMYTDFWVESLLLLDGI</sequence>
<dbReference type="SMART" id="SM00256">
    <property type="entry name" value="FBOX"/>
    <property type="match status" value="1"/>
</dbReference>
<dbReference type="Pfam" id="PF00646">
    <property type="entry name" value="F-box"/>
    <property type="match status" value="1"/>
</dbReference>
<dbReference type="PROSITE" id="PS50181">
    <property type="entry name" value="FBOX"/>
    <property type="match status" value="1"/>
</dbReference>
<dbReference type="NCBIfam" id="TIGR01640">
    <property type="entry name" value="F_box_assoc_1"/>
    <property type="match status" value="1"/>
</dbReference>
<feature type="domain" description="F-box" evidence="1">
    <location>
        <begin position="4"/>
        <end position="51"/>
    </location>
</feature>
<dbReference type="KEGG" id="qlo:115951518"/>
<proteinExistence type="predicted"/>
<dbReference type="GeneID" id="115951518"/>
<dbReference type="PANTHER" id="PTHR31672:SF13">
    <property type="entry name" value="F-BOX PROTEIN CPR30-LIKE"/>
    <property type="match status" value="1"/>
</dbReference>
<protein>
    <recommendedName>
        <fullName evidence="1">F-box domain-containing protein</fullName>
    </recommendedName>
</protein>
<dbReference type="SUPFAM" id="SSF81383">
    <property type="entry name" value="F-box domain"/>
    <property type="match status" value="1"/>
</dbReference>
<dbReference type="EnsemblPlants" id="QL07p008986:mrna">
    <property type="protein sequence ID" value="QL07p008986:mrna:CDS:1"/>
    <property type="gene ID" value="QL07p008986"/>
</dbReference>
<keyword evidence="3" id="KW-1185">Reference proteome</keyword>
<dbReference type="InterPro" id="IPR017451">
    <property type="entry name" value="F-box-assoc_interact_dom"/>
</dbReference>
<dbReference type="PANTHER" id="PTHR31672">
    <property type="entry name" value="BNACNNG10540D PROTEIN"/>
    <property type="match status" value="1"/>
</dbReference>
<dbReference type="InParanoid" id="A0A7N2M360"/>
<dbReference type="Gramene" id="QL07p008986:mrna">
    <property type="protein sequence ID" value="QL07p008986:mrna:CDS:1"/>
    <property type="gene ID" value="QL07p008986"/>
</dbReference>
<dbReference type="RefSeq" id="XP_030924561.1">
    <property type="nucleotide sequence ID" value="XM_031068701.1"/>
</dbReference>
<reference evidence="2" key="2">
    <citation type="submission" date="2021-01" db="UniProtKB">
        <authorList>
            <consortium name="EnsemblPlants"/>
        </authorList>
    </citation>
    <scope>IDENTIFICATION</scope>
</reference>
<dbReference type="EMBL" id="LRBV02000007">
    <property type="status" value="NOT_ANNOTATED_CDS"/>
    <property type="molecule type" value="Genomic_DNA"/>
</dbReference>
<dbReference type="OrthoDB" id="1532736at2759"/>
<dbReference type="Gene3D" id="1.20.1280.50">
    <property type="match status" value="1"/>
</dbReference>
<dbReference type="InterPro" id="IPR050796">
    <property type="entry name" value="SCF_F-box_component"/>
</dbReference>
<evidence type="ECO:0000259" key="1">
    <source>
        <dbReference type="PROSITE" id="PS50181"/>
    </source>
</evidence>
<dbReference type="InterPro" id="IPR001810">
    <property type="entry name" value="F-box_dom"/>
</dbReference>
<evidence type="ECO:0000313" key="2">
    <source>
        <dbReference type="EnsemblPlants" id="QL07p008986:mrna:CDS:1"/>
    </source>
</evidence>